<dbReference type="GO" id="GO:0004869">
    <property type="term" value="F:cysteine-type endopeptidase inhibitor activity"/>
    <property type="evidence" value="ECO:0007669"/>
    <property type="project" value="InterPro"/>
</dbReference>
<feature type="non-terminal residue" evidence="1">
    <location>
        <position position="1"/>
    </location>
</feature>
<organism evidence="1 2">
    <name type="scientific">Pristionchus mayeri</name>
    <dbReference type="NCBI Taxonomy" id="1317129"/>
    <lineage>
        <taxon>Eukaryota</taxon>
        <taxon>Metazoa</taxon>
        <taxon>Ecdysozoa</taxon>
        <taxon>Nematoda</taxon>
        <taxon>Chromadorea</taxon>
        <taxon>Rhabditida</taxon>
        <taxon>Rhabditina</taxon>
        <taxon>Diplogasteromorpha</taxon>
        <taxon>Diplogasteroidea</taxon>
        <taxon>Neodiplogasteridae</taxon>
        <taxon>Pristionchus</taxon>
    </lineage>
</organism>
<dbReference type="InterPro" id="IPR046350">
    <property type="entry name" value="Cystatin_sf"/>
</dbReference>
<name>A0AAN4ZPC8_9BILA</name>
<dbReference type="Proteomes" id="UP001328107">
    <property type="component" value="Unassembled WGS sequence"/>
</dbReference>
<dbReference type="InterPro" id="IPR000010">
    <property type="entry name" value="Cystatin_dom"/>
</dbReference>
<comment type="caution">
    <text evidence="1">The sequence shown here is derived from an EMBL/GenBank/DDBJ whole genome shotgun (WGS) entry which is preliminary data.</text>
</comment>
<dbReference type="EMBL" id="BTRK01000003">
    <property type="protein sequence ID" value="GMR42989.1"/>
    <property type="molecule type" value="Genomic_DNA"/>
</dbReference>
<dbReference type="Gene3D" id="3.10.450.10">
    <property type="match status" value="1"/>
</dbReference>
<proteinExistence type="predicted"/>
<accession>A0AAN4ZPC8</accession>
<dbReference type="AlphaFoldDB" id="A0AAN4ZPC8"/>
<feature type="non-terminal residue" evidence="1">
    <location>
        <position position="140"/>
    </location>
</feature>
<dbReference type="SUPFAM" id="SSF54403">
    <property type="entry name" value="Cystatin/monellin"/>
    <property type="match status" value="1"/>
</dbReference>
<gene>
    <name evidence="1" type="ORF">PMAYCL1PPCAC_13184</name>
</gene>
<evidence type="ECO:0000313" key="1">
    <source>
        <dbReference type="EMBL" id="GMR42989.1"/>
    </source>
</evidence>
<sequence length="140" mass="15348">GSISSSSCNYCTAMESAPFHQPPVGGPVEGDPSDPMHLEKVWRGMRVLNESSNDCDYHLIPIKVISAICQLVEGMLYTYEVLLGESESHRATIPALRDLQGEKRAEGGRTPICIQDRPMGETLAQFKGVHCREDPICCGE</sequence>
<protein>
    <submittedName>
        <fullName evidence="1">Uncharacterized protein</fullName>
    </submittedName>
</protein>
<dbReference type="CDD" id="cd00042">
    <property type="entry name" value="CY"/>
    <property type="match status" value="1"/>
</dbReference>
<reference evidence="2" key="1">
    <citation type="submission" date="2022-10" db="EMBL/GenBank/DDBJ databases">
        <title>Genome assembly of Pristionchus species.</title>
        <authorList>
            <person name="Yoshida K."/>
            <person name="Sommer R.J."/>
        </authorList>
    </citation>
    <scope>NUCLEOTIDE SEQUENCE [LARGE SCALE GENOMIC DNA]</scope>
    <source>
        <strain evidence="2">RS5460</strain>
    </source>
</reference>
<evidence type="ECO:0000313" key="2">
    <source>
        <dbReference type="Proteomes" id="UP001328107"/>
    </source>
</evidence>
<keyword evidence="2" id="KW-1185">Reference proteome</keyword>